<name>A0A6M5Z5F3_9BACT</name>
<dbReference type="EMBL" id="CP053452">
    <property type="protein sequence ID" value="QJX00671.1"/>
    <property type="molecule type" value="Genomic_DNA"/>
</dbReference>
<proteinExistence type="predicted"/>
<dbReference type="Proteomes" id="UP000503447">
    <property type="component" value="Chromosome"/>
</dbReference>
<dbReference type="RefSeq" id="WP_171475373.1">
    <property type="nucleotide sequence ID" value="NZ_CP053452.2"/>
</dbReference>
<reference evidence="2" key="1">
    <citation type="submission" date="2020-05" db="EMBL/GenBank/DDBJ databases">
        <title>Frigoriglobus tundricola gen. nov., sp. nov., a psychrotolerant cellulolytic planctomycete of the family Gemmataceae with two divergent copies of 16S rRNA gene.</title>
        <authorList>
            <person name="Kulichevskaya I.S."/>
            <person name="Ivanova A.A."/>
            <person name="Naumoff D.G."/>
            <person name="Beletsky A.V."/>
            <person name="Rijpstra W.I.C."/>
            <person name="Sinninghe Damste J.S."/>
            <person name="Mardanov A.V."/>
            <person name="Ravin N.V."/>
            <person name="Dedysh S.N."/>
        </authorList>
    </citation>
    <scope>NUCLEOTIDE SEQUENCE [LARGE SCALE GENOMIC DNA]</scope>
    <source>
        <strain evidence="2">PL17</strain>
    </source>
</reference>
<dbReference type="KEGG" id="ftj:FTUN_8303"/>
<dbReference type="AlphaFoldDB" id="A0A6M5Z5F3"/>
<accession>A0A6M5Z5F3</accession>
<gene>
    <name evidence="1" type="ORF">FTUN_8303</name>
</gene>
<evidence type="ECO:0000313" key="2">
    <source>
        <dbReference type="Proteomes" id="UP000503447"/>
    </source>
</evidence>
<sequence>MVSSASLRAACFVTFVAALATLWAQRERMARTRQAESLHREDLVERVIAQRHQFEVAAAIVARLAVGKVTLAEAVVELQSVFQGYVRVIVLDLGKYFRGRKPTDHEVLAYYAISKIRSRGAADSPCQRAALRRLEEEYRALFDRLVPAD</sequence>
<protein>
    <submittedName>
        <fullName evidence="1">Uncharacterized protein</fullName>
    </submittedName>
</protein>
<keyword evidence="2" id="KW-1185">Reference proteome</keyword>
<organism evidence="1 2">
    <name type="scientific">Frigoriglobus tundricola</name>
    <dbReference type="NCBI Taxonomy" id="2774151"/>
    <lineage>
        <taxon>Bacteria</taxon>
        <taxon>Pseudomonadati</taxon>
        <taxon>Planctomycetota</taxon>
        <taxon>Planctomycetia</taxon>
        <taxon>Gemmatales</taxon>
        <taxon>Gemmataceae</taxon>
        <taxon>Frigoriglobus</taxon>
    </lineage>
</organism>
<evidence type="ECO:0000313" key="1">
    <source>
        <dbReference type="EMBL" id="QJX00671.1"/>
    </source>
</evidence>